<keyword evidence="2" id="KW-1185">Reference proteome</keyword>
<proteinExistence type="predicted"/>
<dbReference type="EMBL" id="BQNB010015530">
    <property type="protein sequence ID" value="GJT41076.1"/>
    <property type="molecule type" value="Genomic_DNA"/>
</dbReference>
<evidence type="ECO:0000313" key="1">
    <source>
        <dbReference type="EMBL" id="GJT41076.1"/>
    </source>
</evidence>
<organism evidence="1 2">
    <name type="scientific">Tanacetum coccineum</name>
    <dbReference type="NCBI Taxonomy" id="301880"/>
    <lineage>
        <taxon>Eukaryota</taxon>
        <taxon>Viridiplantae</taxon>
        <taxon>Streptophyta</taxon>
        <taxon>Embryophyta</taxon>
        <taxon>Tracheophyta</taxon>
        <taxon>Spermatophyta</taxon>
        <taxon>Magnoliopsida</taxon>
        <taxon>eudicotyledons</taxon>
        <taxon>Gunneridae</taxon>
        <taxon>Pentapetalae</taxon>
        <taxon>asterids</taxon>
        <taxon>campanulids</taxon>
        <taxon>Asterales</taxon>
        <taxon>Asteraceae</taxon>
        <taxon>Asteroideae</taxon>
        <taxon>Anthemideae</taxon>
        <taxon>Anthemidinae</taxon>
        <taxon>Tanacetum</taxon>
    </lineage>
</organism>
<sequence length="174" mass="19637">MSPGKIIHHGIYSLTETLRAPPKSLGKVARERIPGELSPTTYPERHVARDEFPQRQVARERREMSLGIVFKSGNDTGLTLIRLDFDMLAQMMREQIARLKAGVEWAAQEAARSQTPLKTFWLTSTDINHKQVVPYPIPLPRCTLPKRFPIVVARVLAAAHNLAKIIVATNKLRI</sequence>
<reference evidence="1" key="1">
    <citation type="journal article" date="2022" name="Int. J. Mol. Sci.">
        <title>Draft Genome of Tanacetum Coccineum: Genomic Comparison of Closely Related Tanacetum-Family Plants.</title>
        <authorList>
            <person name="Yamashiro T."/>
            <person name="Shiraishi A."/>
            <person name="Nakayama K."/>
            <person name="Satake H."/>
        </authorList>
    </citation>
    <scope>NUCLEOTIDE SEQUENCE</scope>
</reference>
<comment type="caution">
    <text evidence="1">The sequence shown here is derived from an EMBL/GenBank/DDBJ whole genome shotgun (WGS) entry which is preliminary data.</text>
</comment>
<name>A0ABQ5DPG1_9ASTR</name>
<accession>A0ABQ5DPG1</accession>
<gene>
    <name evidence="1" type="ORF">Tco_0940941</name>
</gene>
<reference evidence="1" key="2">
    <citation type="submission" date="2022-01" db="EMBL/GenBank/DDBJ databases">
        <authorList>
            <person name="Yamashiro T."/>
            <person name="Shiraishi A."/>
            <person name="Satake H."/>
            <person name="Nakayama K."/>
        </authorList>
    </citation>
    <scope>NUCLEOTIDE SEQUENCE</scope>
</reference>
<protein>
    <submittedName>
        <fullName evidence="1">Uncharacterized protein</fullName>
    </submittedName>
</protein>
<evidence type="ECO:0000313" key="2">
    <source>
        <dbReference type="Proteomes" id="UP001151760"/>
    </source>
</evidence>
<dbReference type="Proteomes" id="UP001151760">
    <property type="component" value="Unassembled WGS sequence"/>
</dbReference>